<gene>
    <name evidence="2" type="ORF">UFOVP84_51</name>
</gene>
<evidence type="ECO:0008006" key="3">
    <source>
        <dbReference type="Google" id="ProtNLM"/>
    </source>
</evidence>
<sequence>MISEDIYNNFKPTYLMIKEHEITGLQYLCKTTKKDPIKYNGSGVYWKRHIKIYGKEHIKTIWYELFTDIDELVSTALALSENFDVVNSDRWANLIPENGLDGGYGNAKNLLSVTEQRIKQGTHNFQKKGHSSLVQKRRIENGTHHFLTLSAKRVTDGTHNFLKSNRNFISHSGPRRSRERRSRERRSRERRSRDTSHIIRDMSYMILVQKERVENGTHNFQNGDHKKNLAKRIIYKEVYQLYKQLNMKIPRNTFMRSDEYLENIKVSLINSLSQLN</sequence>
<feature type="compositionally biased region" description="Basic residues" evidence="1">
    <location>
        <begin position="173"/>
        <end position="190"/>
    </location>
</feature>
<name>A0A6J5L1H1_9CAUD</name>
<dbReference type="EMBL" id="LR796208">
    <property type="protein sequence ID" value="CAB4127087.1"/>
    <property type="molecule type" value="Genomic_DNA"/>
</dbReference>
<accession>A0A6J5L1H1</accession>
<reference evidence="2" key="1">
    <citation type="submission" date="2020-04" db="EMBL/GenBank/DDBJ databases">
        <authorList>
            <person name="Chiriac C."/>
            <person name="Salcher M."/>
            <person name="Ghai R."/>
            <person name="Kavagutti S V."/>
        </authorList>
    </citation>
    <scope>NUCLEOTIDE SEQUENCE</scope>
</reference>
<feature type="region of interest" description="Disordered" evidence="1">
    <location>
        <begin position="163"/>
        <end position="195"/>
    </location>
</feature>
<protein>
    <recommendedName>
        <fullName evidence="3">Nuclease associated modular domain 3</fullName>
    </recommendedName>
</protein>
<proteinExistence type="predicted"/>
<evidence type="ECO:0000256" key="1">
    <source>
        <dbReference type="SAM" id="MobiDB-lite"/>
    </source>
</evidence>
<evidence type="ECO:0000313" key="2">
    <source>
        <dbReference type="EMBL" id="CAB4127087.1"/>
    </source>
</evidence>
<organism evidence="2">
    <name type="scientific">uncultured Caudovirales phage</name>
    <dbReference type="NCBI Taxonomy" id="2100421"/>
    <lineage>
        <taxon>Viruses</taxon>
        <taxon>Duplodnaviria</taxon>
        <taxon>Heunggongvirae</taxon>
        <taxon>Uroviricota</taxon>
        <taxon>Caudoviricetes</taxon>
        <taxon>Peduoviridae</taxon>
        <taxon>Maltschvirus</taxon>
        <taxon>Maltschvirus maltsch</taxon>
    </lineage>
</organism>